<dbReference type="AlphaFoldDB" id="A0A1H0TPA4"/>
<name>A0A1H0TPA4_SELRU</name>
<reference evidence="1 2" key="1">
    <citation type="submission" date="2016-10" db="EMBL/GenBank/DDBJ databases">
        <authorList>
            <person name="de Groot N.N."/>
        </authorList>
    </citation>
    <scope>NUCLEOTIDE SEQUENCE [LARGE SCALE GENOMIC DNA]</scope>
    <source>
        <strain evidence="1 2">S137</strain>
    </source>
</reference>
<dbReference type="EMBL" id="FNJQ01000025">
    <property type="protein sequence ID" value="SDP55839.1"/>
    <property type="molecule type" value="Genomic_DNA"/>
</dbReference>
<sequence>MIVAVNNATNKLFKFKAGRYNLKEQAAWKSRTAFVEDTLQEILREANTREASVFAKCCYGIELGKSEAEDRYLLSYGDAVSYWKHFDARVYQIA</sequence>
<evidence type="ECO:0000313" key="1">
    <source>
        <dbReference type="EMBL" id="SDP55839.1"/>
    </source>
</evidence>
<dbReference type="Proteomes" id="UP000182412">
    <property type="component" value="Unassembled WGS sequence"/>
</dbReference>
<proteinExistence type="predicted"/>
<evidence type="ECO:0000313" key="2">
    <source>
        <dbReference type="Proteomes" id="UP000182412"/>
    </source>
</evidence>
<accession>A0A1H0TPA4</accession>
<organism evidence="1 2">
    <name type="scientific">Selenomonas ruminantium</name>
    <dbReference type="NCBI Taxonomy" id="971"/>
    <lineage>
        <taxon>Bacteria</taxon>
        <taxon>Bacillati</taxon>
        <taxon>Bacillota</taxon>
        <taxon>Negativicutes</taxon>
        <taxon>Selenomonadales</taxon>
        <taxon>Selenomonadaceae</taxon>
        <taxon>Selenomonas</taxon>
    </lineage>
</organism>
<gene>
    <name evidence="1" type="ORF">SAMN05216366_12516</name>
</gene>
<dbReference type="OrthoDB" id="1666313at2"/>
<protein>
    <submittedName>
        <fullName evidence="1">Uncharacterized protein</fullName>
    </submittedName>
</protein>